<sequence length="59" mass="5889">MTHHAGACRTVVVTGTSGGIGRTCVTAFGARGDRLALIVRGPGGLDGACAKPDEPAPRE</sequence>
<accession>A0AAU1UKK6</accession>
<evidence type="ECO:0008006" key="2">
    <source>
        <dbReference type="Google" id="ProtNLM"/>
    </source>
</evidence>
<dbReference type="EMBL" id="CP108195">
    <property type="protein sequence ID" value="WTS17785.1"/>
    <property type="molecule type" value="Genomic_DNA"/>
</dbReference>
<reference evidence="1" key="1">
    <citation type="submission" date="2022-10" db="EMBL/GenBank/DDBJ databases">
        <title>The complete genomes of actinobacterial strains from the NBC collection.</title>
        <authorList>
            <person name="Joergensen T.S."/>
            <person name="Alvarez Arevalo M."/>
            <person name="Sterndorff E.B."/>
            <person name="Faurdal D."/>
            <person name="Vuksanovic O."/>
            <person name="Mourched A.-S."/>
            <person name="Charusanti P."/>
            <person name="Shaw S."/>
            <person name="Blin K."/>
            <person name="Weber T."/>
        </authorList>
    </citation>
    <scope>NUCLEOTIDE SEQUENCE</scope>
    <source>
        <strain evidence="1">NBC_00119</strain>
    </source>
</reference>
<dbReference type="SUPFAM" id="SSF51735">
    <property type="entry name" value="NAD(P)-binding Rossmann-fold domains"/>
    <property type="match status" value="1"/>
</dbReference>
<dbReference type="AlphaFoldDB" id="A0AAU1UKK6"/>
<dbReference type="Gene3D" id="3.40.50.720">
    <property type="entry name" value="NAD(P)-binding Rossmann-like Domain"/>
    <property type="match status" value="1"/>
</dbReference>
<name>A0AAU1UKK6_9ACTN</name>
<dbReference type="InterPro" id="IPR036291">
    <property type="entry name" value="NAD(P)-bd_dom_sf"/>
</dbReference>
<evidence type="ECO:0000313" key="1">
    <source>
        <dbReference type="EMBL" id="WTS17785.1"/>
    </source>
</evidence>
<protein>
    <recommendedName>
        <fullName evidence="2">Short-chain dehydrogenase</fullName>
    </recommendedName>
</protein>
<gene>
    <name evidence="1" type="ORF">OHU69_46270</name>
</gene>
<proteinExistence type="predicted"/>
<organism evidence="1">
    <name type="scientific">Streptomyces sp. NBC_00119</name>
    <dbReference type="NCBI Taxonomy" id="2975659"/>
    <lineage>
        <taxon>Bacteria</taxon>
        <taxon>Bacillati</taxon>
        <taxon>Actinomycetota</taxon>
        <taxon>Actinomycetes</taxon>
        <taxon>Kitasatosporales</taxon>
        <taxon>Streptomycetaceae</taxon>
        <taxon>Streptomyces</taxon>
    </lineage>
</organism>